<comment type="subunit">
    <text evidence="14">Monomer.</text>
</comment>
<dbReference type="Pfam" id="PF00919">
    <property type="entry name" value="UPF0004"/>
    <property type="match status" value="1"/>
</dbReference>
<dbReference type="SFLD" id="SFLDF00273">
    <property type="entry name" value="(dimethylallyl)adenosine_tRNA"/>
    <property type="match status" value="1"/>
</dbReference>
<dbReference type="Pfam" id="PF01938">
    <property type="entry name" value="TRAM"/>
    <property type="match status" value="1"/>
</dbReference>
<evidence type="ECO:0000256" key="2">
    <source>
        <dbReference type="ARBA" id="ARBA00022485"/>
    </source>
</evidence>
<evidence type="ECO:0000313" key="18">
    <source>
        <dbReference type="EMBL" id="ASE39804.1"/>
    </source>
</evidence>
<dbReference type="InterPro" id="IPR038135">
    <property type="entry name" value="Methylthiotransferase_N_sf"/>
</dbReference>
<keyword evidence="8 14" id="KW-0408">Iron</keyword>
<comment type="similarity">
    <text evidence="14">Belongs to the methylthiotransferase family. MiaB subfamily.</text>
</comment>
<evidence type="ECO:0000256" key="9">
    <source>
        <dbReference type="ARBA" id="ARBA00023014"/>
    </source>
</evidence>
<feature type="domain" description="MTTase N-terminal" evidence="16">
    <location>
        <begin position="43"/>
        <end position="163"/>
    </location>
</feature>
<evidence type="ECO:0000256" key="11">
    <source>
        <dbReference type="ARBA" id="ARBA00068570"/>
    </source>
</evidence>
<gene>
    <name evidence="14" type="primary">miaB</name>
    <name evidence="18" type="ORF">CEP68_09995</name>
</gene>
<dbReference type="SFLD" id="SFLDG01082">
    <property type="entry name" value="B12-binding_domain_containing"/>
    <property type="match status" value="1"/>
</dbReference>
<dbReference type="InterPro" id="IPR023404">
    <property type="entry name" value="rSAM_horseshoe"/>
</dbReference>
<proteinExistence type="inferred from homology"/>
<feature type="binding site" evidence="14">
    <location>
        <position position="52"/>
    </location>
    <ligand>
        <name>[4Fe-4S] cluster</name>
        <dbReference type="ChEBI" id="CHEBI:49883"/>
        <label>1</label>
    </ligand>
</feature>
<feature type="domain" description="TRAM" evidence="15">
    <location>
        <begin position="422"/>
        <end position="486"/>
    </location>
</feature>
<keyword evidence="9 14" id="KW-0411">Iron-sulfur</keyword>
<keyword evidence="2 14" id="KW-0004">4Fe-4S</keyword>
<dbReference type="InterPro" id="IPR005839">
    <property type="entry name" value="Methylthiotransferase"/>
</dbReference>
<dbReference type="InterPro" id="IPR002792">
    <property type="entry name" value="TRAM_dom"/>
</dbReference>
<dbReference type="CDD" id="cd01335">
    <property type="entry name" value="Radical_SAM"/>
    <property type="match status" value="1"/>
</dbReference>
<evidence type="ECO:0000259" key="16">
    <source>
        <dbReference type="PROSITE" id="PS51449"/>
    </source>
</evidence>
<dbReference type="HAMAP" id="MF_01864">
    <property type="entry name" value="tRNA_metthiotr_MiaB"/>
    <property type="match status" value="1"/>
</dbReference>
<dbReference type="PANTHER" id="PTHR43020">
    <property type="entry name" value="CDK5 REGULATORY SUBUNIT-ASSOCIATED PROTEIN 1"/>
    <property type="match status" value="1"/>
</dbReference>
<dbReference type="Pfam" id="PF04055">
    <property type="entry name" value="Radical_SAM"/>
    <property type="match status" value="1"/>
</dbReference>
<dbReference type="InterPro" id="IPR006463">
    <property type="entry name" value="MiaB_methiolase"/>
</dbReference>
<dbReference type="PROSITE" id="PS01278">
    <property type="entry name" value="MTTASE_RADICAL"/>
    <property type="match status" value="1"/>
</dbReference>
<dbReference type="Gene3D" id="3.40.50.12160">
    <property type="entry name" value="Methylthiotransferase, N-terminal domain"/>
    <property type="match status" value="1"/>
</dbReference>
<comment type="catalytic activity">
    <reaction evidence="14">
        <text>N(6)-dimethylallyladenosine(37) in tRNA + (sulfur carrier)-SH + AH2 + 2 S-adenosyl-L-methionine = 2-methylsulfanyl-N(6)-dimethylallyladenosine(37) in tRNA + (sulfur carrier)-H + 5'-deoxyadenosine + L-methionine + A + S-adenosyl-L-homocysteine + 2 H(+)</text>
        <dbReference type="Rhea" id="RHEA:37067"/>
        <dbReference type="Rhea" id="RHEA-COMP:10375"/>
        <dbReference type="Rhea" id="RHEA-COMP:10376"/>
        <dbReference type="Rhea" id="RHEA-COMP:14737"/>
        <dbReference type="Rhea" id="RHEA-COMP:14739"/>
        <dbReference type="ChEBI" id="CHEBI:13193"/>
        <dbReference type="ChEBI" id="CHEBI:15378"/>
        <dbReference type="ChEBI" id="CHEBI:17319"/>
        <dbReference type="ChEBI" id="CHEBI:17499"/>
        <dbReference type="ChEBI" id="CHEBI:29917"/>
        <dbReference type="ChEBI" id="CHEBI:57844"/>
        <dbReference type="ChEBI" id="CHEBI:57856"/>
        <dbReference type="ChEBI" id="CHEBI:59789"/>
        <dbReference type="ChEBI" id="CHEBI:64428"/>
        <dbReference type="ChEBI" id="CHEBI:74415"/>
        <dbReference type="ChEBI" id="CHEBI:74417"/>
        <dbReference type="EC" id="2.8.4.3"/>
    </reaction>
</comment>
<evidence type="ECO:0000259" key="17">
    <source>
        <dbReference type="PROSITE" id="PS51918"/>
    </source>
</evidence>
<comment type="cofactor">
    <cofactor evidence="14">
        <name>[4Fe-4S] cluster</name>
        <dbReference type="ChEBI" id="CHEBI:49883"/>
    </cofactor>
    <text evidence="14">Binds 2 [4Fe-4S] clusters. One cluster is coordinated with 3 cysteines and an exchangeable S-adenosyl-L-methionine.</text>
</comment>
<protein>
    <recommendedName>
        <fullName evidence="11 14">tRNA-2-methylthio-N(6)-dimethylallyladenosine synthase</fullName>
        <ecNumber evidence="10 14">2.8.4.3</ecNumber>
    </recommendedName>
    <alternativeName>
        <fullName evidence="13 14">(Dimethylallyl)adenosine tRNA methylthiotransferase MiaB</fullName>
    </alternativeName>
    <alternativeName>
        <fullName evidence="12 14">tRNA-i(6)A37 methylthiotransferase</fullName>
    </alternativeName>
</protein>
<evidence type="ECO:0000256" key="12">
    <source>
        <dbReference type="ARBA" id="ARBA00080698"/>
    </source>
</evidence>
<dbReference type="AlphaFoldDB" id="A0A1Z3UA15"/>
<keyword evidence="5 14" id="KW-0949">S-adenosyl-L-methionine</keyword>
<dbReference type="PROSITE" id="PS51449">
    <property type="entry name" value="MTTASE_N"/>
    <property type="match status" value="1"/>
</dbReference>
<dbReference type="SFLD" id="SFLDG01061">
    <property type="entry name" value="methylthiotransferase"/>
    <property type="match status" value="1"/>
</dbReference>
<dbReference type="KEGG" id="bvc:CEP68_09995"/>
<dbReference type="EC" id="2.8.4.3" evidence="10 14"/>
<keyword evidence="7 14" id="KW-0479">Metal-binding</keyword>
<dbReference type="SMART" id="SM00729">
    <property type="entry name" value="Elp3"/>
    <property type="match status" value="1"/>
</dbReference>
<dbReference type="PROSITE" id="PS51918">
    <property type="entry name" value="RADICAL_SAM"/>
    <property type="match status" value="1"/>
</dbReference>
<dbReference type="FunFam" id="3.80.30.20:FF:000001">
    <property type="entry name" value="tRNA-2-methylthio-N(6)-dimethylallyladenosine synthase 2"/>
    <property type="match status" value="1"/>
</dbReference>
<keyword evidence="4 14" id="KW-0808">Transferase</keyword>
<dbReference type="PANTHER" id="PTHR43020:SF2">
    <property type="entry name" value="MITOCHONDRIAL TRNA METHYLTHIOTRANSFERASE CDK5RAP1"/>
    <property type="match status" value="1"/>
</dbReference>
<dbReference type="InterPro" id="IPR058240">
    <property type="entry name" value="rSAM_sf"/>
</dbReference>
<dbReference type="Gene3D" id="3.80.30.20">
    <property type="entry name" value="tm_1862 like domain"/>
    <property type="match status" value="1"/>
</dbReference>
<evidence type="ECO:0000256" key="8">
    <source>
        <dbReference type="ARBA" id="ARBA00023004"/>
    </source>
</evidence>
<comment type="function">
    <text evidence="1 14">Catalyzes the methylthiolation of N6-(dimethylallyl)adenosine (i(6)A), leading to the formation of 2-methylthio-N6-(dimethylallyl)adenosine (ms(2)i(6)A) at position 37 in tRNAs that read codons beginning with uridine.</text>
</comment>
<dbReference type="InterPro" id="IPR007197">
    <property type="entry name" value="rSAM"/>
</dbReference>
<evidence type="ECO:0000256" key="7">
    <source>
        <dbReference type="ARBA" id="ARBA00022723"/>
    </source>
</evidence>
<evidence type="ECO:0000256" key="6">
    <source>
        <dbReference type="ARBA" id="ARBA00022694"/>
    </source>
</evidence>
<evidence type="ECO:0000256" key="5">
    <source>
        <dbReference type="ARBA" id="ARBA00022691"/>
    </source>
</evidence>
<evidence type="ECO:0000256" key="1">
    <source>
        <dbReference type="ARBA" id="ARBA00003234"/>
    </source>
</evidence>
<dbReference type="EMBL" id="CP022048">
    <property type="protein sequence ID" value="ASE39804.1"/>
    <property type="molecule type" value="Genomic_DNA"/>
</dbReference>
<sequence length="506" mass="55709">MRRASIPPMWMRADARLVATLAGDHKPTMTETLVPQVETAPQKRLFIKTYGCQMNVYDSERMADVLRPLGYGVTDNVKAADFVILNTCHIREKAAEKIYSELGKLREMRDIRRETGGDLTIAVAGCVAQAEGEEIMRRQPAVDIVVGPQAYHQLPELLTRTARARGERIGADFAPDDKFDALPAARFTEGPTAFLTVQEGCDKFCTFCVVPYTRGAEWSRPMAAVLEEARQLADRGVREVTLLGQNVNAYDGERPDGRKATLAELAYALAEIPGLDRIRYTTSHPNDMADELIAAHGDLDALMPYLHLPVQAGSDRILRAMNRKHGRQKYFDLIDRIRAARPDIAIAGDFIVGFPGETDREFEDTLDLVRRVNYAGAFAFAYSPRPGTPAAGMGKQVEPDVVKDRLHRLIALLTKQQTAFNTAQAGRTLNVLFDKPGRHGHRRQAIGRSPYLQSVHVDDADHLIGQIVPVEIIAGQQNSLSGRLIADGLKQPGPAGSALAQAEKAA</sequence>
<dbReference type="GO" id="GO:0051539">
    <property type="term" value="F:4 iron, 4 sulfur cluster binding"/>
    <property type="evidence" value="ECO:0007669"/>
    <property type="project" value="UniProtKB-UniRule"/>
</dbReference>
<dbReference type="GO" id="GO:0046872">
    <property type="term" value="F:metal ion binding"/>
    <property type="evidence" value="ECO:0007669"/>
    <property type="project" value="UniProtKB-KW"/>
</dbReference>
<evidence type="ECO:0000259" key="15">
    <source>
        <dbReference type="PROSITE" id="PS50926"/>
    </source>
</evidence>
<evidence type="ECO:0000256" key="4">
    <source>
        <dbReference type="ARBA" id="ARBA00022679"/>
    </source>
</evidence>
<feature type="domain" description="Radical SAM core" evidence="17">
    <location>
        <begin position="187"/>
        <end position="419"/>
    </location>
</feature>
<dbReference type="SFLD" id="SFLDS00029">
    <property type="entry name" value="Radical_SAM"/>
    <property type="match status" value="1"/>
</dbReference>
<accession>A0A1Z3UA15</accession>
<feature type="binding site" evidence="14">
    <location>
        <position position="88"/>
    </location>
    <ligand>
        <name>[4Fe-4S] cluster</name>
        <dbReference type="ChEBI" id="CHEBI:49883"/>
        <label>1</label>
    </ligand>
</feature>
<dbReference type="InterPro" id="IPR006638">
    <property type="entry name" value="Elp3/MiaA/NifB-like_rSAM"/>
</dbReference>
<reference evidence="19" key="1">
    <citation type="submission" date="2017-06" db="EMBL/GenBank/DDBJ databases">
        <title>FDA dAtabase for Regulatory Grade micrObial Sequences (FDA-ARGOS): Supporting development and validation of Infectious Disease Dx tests.</title>
        <authorList>
            <person name="Minogue T."/>
            <person name="Wolcott M."/>
            <person name="Wasieloski L."/>
            <person name="Aguilar W."/>
            <person name="Moore D."/>
            <person name="Tallon L."/>
            <person name="Sadzewicz L."/>
            <person name="Sengamalay N."/>
            <person name="Ott S."/>
            <person name="Godinez A."/>
            <person name="Nagaraj S."/>
            <person name="Nadendla S."/>
            <person name="Geyer C."/>
            <person name="Sichtig H."/>
        </authorList>
    </citation>
    <scope>NUCLEOTIDE SEQUENCE [LARGE SCALE GENOMIC DNA]</scope>
    <source>
        <strain evidence="19">FDAARGOS_289</strain>
    </source>
</reference>
<keyword evidence="3 14" id="KW-0963">Cytoplasm</keyword>
<name>A0A1Z3UA15_BREVE</name>
<dbReference type="FunFam" id="3.40.50.12160:FF:000003">
    <property type="entry name" value="CDK5 regulatory subunit-associated protein 1"/>
    <property type="match status" value="1"/>
</dbReference>
<evidence type="ECO:0000256" key="13">
    <source>
        <dbReference type="ARBA" id="ARBA00081141"/>
    </source>
</evidence>
<feature type="binding site" evidence="14">
    <location>
        <position position="208"/>
    </location>
    <ligand>
        <name>[4Fe-4S] cluster</name>
        <dbReference type="ChEBI" id="CHEBI:49883"/>
        <label>2</label>
        <note>4Fe-4S-S-AdoMet</note>
    </ligand>
</feature>
<organism evidence="18 19">
    <name type="scientific">Brevundimonas vesicularis</name>
    <name type="common">Pseudomonas vesicularis</name>
    <dbReference type="NCBI Taxonomy" id="41276"/>
    <lineage>
        <taxon>Bacteria</taxon>
        <taxon>Pseudomonadati</taxon>
        <taxon>Pseudomonadota</taxon>
        <taxon>Alphaproteobacteria</taxon>
        <taxon>Caulobacterales</taxon>
        <taxon>Caulobacteraceae</taxon>
        <taxon>Brevundimonas</taxon>
    </lineage>
</organism>
<dbReference type="NCBIfam" id="TIGR00089">
    <property type="entry name" value="MiaB/RimO family radical SAM methylthiotransferase"/>
    <property type="match status" value="1"/>
</dbReference>
<feature type="binding site" evidence="14">
    <location>
        <position position="205"/>
    </location>
    <ligand>
        <name>[4Fe-4S] cluster</name>
        <dbReference type="ChEBI" id="CHEBI:49883"/>
        <label>2</label>
        <note>4Fe-4S-S-AdoMet</note>
    </ligand>
</feature>
<dbReference type="PROSITE" id="PS50926">
    <property type="entry name" value="TRAM"/>
    <property type="match status" value="1"/>
</dbReference>
<dbReference type="InterPro" id="IPR013848">
    <property type="entry name" value="Methylthiotransferase_N"/>
</dbReference>
<comment type="subcellular location">
    <subcellularLocation>
        <location evidence="14">Cytoplasm</location>
    </subcellularLocation>
</comment>
<dbReference type="NCBIfam" id="TIGR01574">
    <property type="entry name" value="miaB-methiolase"/>
    <property type="match status" value="1"/>
</dbReference>
<dbReference type="GO" id="GO:0005829">
    <property type="term" value="C:cytosol"/>
    <property type="evidence" value="ECO:0007669"/>
    <property type="project" value="TreeGrafter"/>
</dbReference>
<evidence type="ECO:0000256" key="10">
    <source>
        <dbReference type="ARBA" id="ARBA00033765"/>
    </source>
</evidence>
<dbReference type="Proteomes" id="UP000197050">
    <property type="component" value="Chromosome"/>
</dbReference>
<dbReference type="InterPro" id="IPR020612">
    <property type="entry name" value="Methylthiotransferase_CS"/>
</dbReference>
<keyword evidence="6 14" id="KW-0819">tRNA processing</keyword>
<evidence type="ECO:0000256" key="3">
    <source>
        <dbReference type="ARBA" id="ARBA00022490"/>
    </source>
</evidence>
<dbReference type="GO" id="GO:0035597">
    <property type="term" value="F:tRNA-2-methylthio-N(6)-dimethylallyladenosine(37) synthase activity"/>
    <property type="evidence" value="ECO:0007669"/>
    <property type="project" value="UniProtKB-EC"/>
</dbReference>
<evidence type="ECO:0000256" key="14">
    <source>
        <dbReference type="HAMAP-Rule" id="MF_01864"/>
    </source>
</evidence>
<feature type="binding site" evidence="14">
    <location>
        <position position="126"/>
    </location>
    <ligand>
        <name>[4Fe-4S] cluster</name>
        <dbReference type="ChEBI" id="CHEBI:49883"/>
        <label>1</label>
    </ligand>
</feature>
<feature type="binding site" evidence="14">
    <location>
        <position position="201"/>
    </location>
    <ligand>
        <name>[4Fe-4S] cluster</name>
        <dbReference type="ChEBI" id="CHEBI:49883"/>
        <label>2</label>
        <note>4Fe-4S-S-AdoMet</note>
    </ligand>
</feature>
<dbReference type="SUPFAM" id="SSF102114">
    <property type="entry name" value="Radical SAM enzymes"/>
    <property type="match status" value="1"/>
</dbReference>
<evidence type="ECO:0000313" key="19">
    <source>
        <dbReference type="Proteomes" id="UP000197050"/>
    </source>
</evidence>